<evidence type="ECO:0000313" key="2">
    <source>
        <dbReference type="EMBL" id="JAG58849.1"/>
    </source>
</evidence>
<feature type="non-terminal residue" evidence="2">
    <location>
        <position position="134"/>
    </location>
</feature>
<dbReference type="AlphaFoldDB" id="A0A0K8T001"/>
<organism evidence="2">
    <name type="scientific">Lygus hesperus</name>
    <name type="common">Western plant bug</name>
    <dbReference type="NCBI Taxonomy" id="30085"/>
    <lineage>
        <taxon>Eukaryota</taxon>
        <taxon>Metazoa</taxon>
        <taxon>Ecdysozoa</taxon>
        <taxon>Arthropoda</taxon>
        <taxon>Hexapoda</taxon>
        <taxon>Insecta</taxon>
        <taxon>Pterygota</taxon>
        <taxon>Neoptera</taxon>
        <taxon>Paraneoptera</taxon>
        <taxon>Hemiptera</taxon>
        <taxon>Heteroptera</taxon>
        <taxon>Panheteroptera</taxon>
        <taxon>Cimicomorpha</taxon>
        <taxon>Miridae</taxon>
        <taxon>Mirini</taxon>
        <taxon>Lygus</taxon>
    </lineage>
</organism>
<feature type="region of interest" description="Disordered" evidence="1">
    <location>
        <begin position="1"/>
        <end position="33"/>
    </location>
</feature>
<accession>A0A0K8T001</accession>
<evidence type="ECO:0000256" key="1">
    <source>
        <dbReference type="SAM" id="MobiDB-lite"/>
    </source>
</evidence>
<protein>
    <submittedName>
        <fullName evidence="2">Uncharacterized protein</fullName>
    </submittedName>
</protein>
<sequence>EETSTCSHRNPDLIIAPESHVTPQNNGSLHSLPGCPEVDDHVIVVLPQPRGEEDPKLRQENPWKCEERMMGKQGYGNVEMIREVKDVEIGRKPRRIAEDLRRMRWKKRRWKPGVCVLTRSLRLPLCYFGHSGME</sequence>
<feature type="non-terminal residue" evidence="2">
    <location>
        <position position="1"/>
    </location>
</feature>
<proteinExistence type="predicted"/>
<name>A0A0K8T001_LYGHE</name>
<dbReference type="EMBL" id="GBRD01006972">
    <property type="protein sequence ID" value="JAG58849.1"/>
    <property type="molecule type" value="Transcribed_RNA"/>
</dbReference>
<reference evidence="2" key="1">
    <citation type="submission" date="2014-09" db="EMBL/GenBank/DDBJ databases">
        <authorList>
            <person name="Magalhaes I.L.F."/>
            <person name="Oliveira U."/>
            <person name="Santos F.R."/>
            <person name="Vidigal T.H.D.A."/>
            <person name="Brescovit A.D."/>
            <person name="Santos A.J."/>
        </authorList>
    </citation>
    <scope>NUCLEOTIDE SEQUENCE</scope>
</reference>